<accession>A0ABD2I0Y5</accession>
<evidence type="ECO:0000256" key="1">
    <source>
        <dbReference type="SAM" id="MobiDB-lite"/>
    </source>
</evidence>
<evidence type="ECO:0000313" key="3">
    <source>
        <dbReference type="Proteomes" id="UP001620626"/>
    </source>
</evidence>
<dbReference type="AlphaFoldDB" id="A0ABD2I0Y5"/>
<feature type="compositionally biased region" description="Polar residues" evidence="1">
    <location>
        <begin position="1"/>
        <end position="21"/>
    </location>
</feature>
<name>A0ABD2I0Y5_9BILA</name>
<protein>
    <submittedName>
        <fullName evidence="2">Uncharacterized protein</fullName>
    </submittedName>
</protein>
<feature type="region of interest" description="Disordered" evidence="1">
    <location>
        <begin position="1"/>
        <end position="72"/>
    </location>
</feature>
<proteinExistence type="predicted"/>
<sequence>MSPTDKVQTPRGTTTKQQYHRQQLPPVAAGYGKPVRRRHFSSSKGAGGGEGSGRGRRRCDSPVRFPNPPRRQCHRNFIQQKGHHPHTFAPPRPGTGPRGLLFPLKKRFVFFCPVLQVLPLMERGRRLVSC</sequence>
<comment type="caution">
    <text evidence="2">The sequence shown here is derived from an EMBL/GenBank/DDBJ whole genome shotgun (WGS) entry which is preliminary data.</text>
</comment>
<dbReference type="EMBL" id="JBICBT010001307">
    <property type="protein sequence ID" value="KAL3073852.1"/>
    <property type="molecule type" value="Genomic_DNA"/>
</dbReference>
<organism evidence="2 3">
    <name type="scientific">Heterodera trifolii</name>
    <dbReference type="NCBI Taxonomy" id="157864"/>
    <lineage>
        <taxon>Eukaryota</taxon>
        <taxon>Metazoa</taxon>
        <taxon>Ecdysozoa</taxon>
        <taxon>Nematoda</taxon>
        <taxon>Chromadorea</taxon>
        <taxon>Rhabditida</taxon>
        <taxon>Tylenchina</taxon>
        <taxon>Tylenchomorpha</taxon>
        <taxon>Tylenchoidea</taxon>
        <taxon>Heteroderidae</taxon>
        <taxon>Heteroderinae</taxon>
        <taxon>Heterodera</taxon>
    </lineage>
</organism>
<keyword evidence="3" id="KW-1185">Reference proteome</keyword>
<gene>
    <name evidence="2" type="ORF">niasHT_036847</name>
</gene>
<reference evidence="2 3" key="1">
    <citation type="submission" date="2024-10" db="EMBL/GenBank/DDBJ databases">
        <authorList>
            <person name="Kim D."/>
        </authorList>
    </citation>
    <scope>NUCLEOTIDE SEQUENCE [LARGE SCALE GENOMIC DNA]</scope>
    <source>
        <strain evidence="2">BH-2024</strain>
    </source>
</reference>
<dbReference type="Proteomes" id="UP001620626">
    <property type="component" value="Unassembled WGS sequence"/>
</dbReference>
<evidence type="ECO:0000313" key="2">
    <source>
        <dbReference type="EMBL" id="KAL3073852.1"/>
    </source>
</evidence>